<dbReference type="InterPro" id="IPR026961">
    <property type="entry name" value="PGG_dom"/>
</dbReference>
<protein>
    <recommendedName>
        <fullName evidence="3">PGG domain-containing protein</fullName>
    </recommendedName>
</protein>
<evidence type="ECO:0000313" key="4">
    <source>
        <dbReference type="EMBL" id="OWM84048.1"/>
    </source>
</evidence>
<evidence type="ECO:0000256" key="2">
    <source>
        <dbReference type="SAM" id="Phobius"/>
    </source>
</evidence>
<dbReference type="AlphaFoldDB" id="A0A218XGX5"/>
<dbReference type="Pfam" id="PF12796">
    <property type="entry name" value="Ank_2"/>
    <property type="match status" value="1"/>
</dbReference>
<comment type="caution">
    <text evidence="4">The sequence shown here is derived from an EMBL/GenBank/DDBJ whole genome shotgun (WGS) entry which is preliminary data.</text>
</comment>
<evidence type="ECO:0000256" key="1">
    <source>
        <dbReference type="SAM" id="MobiDB-lite"/>
    </source>
</evidence>
<dbReference type="GO" id="GO:0016020">
    <property type="term" value="C:membrane"/>
    <property type="evidence" value="ECO:0007669"/>
    <property type="project" value="TreeGrafter"/>
</dbReference>
<dbReference type="Pfam" id="PF13962">
    <property type="entry name" value="PGG"/>
    <property type="match status" value="1"/>
</dbReference>
<organism evidence="4 5">
    <name type="scientific">Punica granatum</name>
    <name type="common">Pomegranate</name>
    <dbReference type="NCBI Taxonomy" id="22663"/>
    <lineage>
        <taxon>Eukaryota</taxon>
        <taxon>Viridiplantae</taxon>
        <taxon>Streptophyta</taxon>
        <taxon>Embryophyta</taxon>
        <taxon>Tracheophyta</taxon>
        <taxon>Spermatophyta</taxon>
        <taxon>Magnoliopsida</taxon>
        <taxon>eudicotyledons</taxon>
        <taxon>Gunneridae</taxon>
        <taxon>Pentapetalae</taxon>
        <taxon>rosids</taxon>
        <taxon>malvids</taxon>
        <taxon>Myrtales</taxon>
        <taxon>Lythraceae</taxon>
        <taxon>Punica</taxon>
    </lineage>
</organism>
<feature type="region of interest" description="Disordered" evidence="1">
    <location>
        <begin position="359"/>
        <end position="378"/>
    </location>
</feature>
<dbReference type="InterPro" id="IPR002110">
    <property type="entry name" value="Ankyrin_rpt"/>
</dbReference>
<dbReference type="SMART" id="SM00248">
    <property type="entry name" value="ANK"/>
    <property type="match status" value="4"/>
</dbReference>
<feature type="transmembrane region" description="Helical" evidence="2">
    <location>
        <begin position="599"/>
        <end position="617"/>
    </location>
</feature>
<dbReference type="PANTHER" id="PTHR24177:SF365">
    <property type="entry name" value="ANKYRIN REPEAT-CONTAINING PROTEIN NPR4-LIKE ISOFORM X1"/>
    <property type="match status" value="1"/>
</dbReference>
<dbReference type="InterPro" id="IPR036770">
    <property type="entry name" value="Ankyrin_rpt-contain_sf"/>
</dbReference>
<keyword evidence="2" id="KW-0812">Transmembrane</keyword>
<evidence type="ECO:0000313" key="5">
    <source>
        <dbReference type="Proteomes" id="UP000197138"/>
    </source>
</evidence>
<dbReference type="Proteomes" id="UP000197138">
    <property type="component" value="Unassembled WGS sequence"/>
</dbReference>
<dbReference type="Pfam" id="PF14223">
    <property type="entry name" value="Retrotran_gag_2"/>
    <property type="match status" value="1"/>
</dbReference>
<feature type="transmembrane region" description="Helical" evidence="2">
    <location>
        <begin position="710"/>
        <end position="738"/>
    </location>
</feature>
<dbReference type="SUPFAM" id="SSF48403">
    <property type="entry name" value="Ankyrin repeat"/>
    <property type="match status" value="1"/>
</dbReference>
<feature type="transmembrane region" description="Helical" evidence="2">
    <location>
        <begin position="678"/>
        <end position="704"/>
    </location>
</feature>
<feature type="domain" description="PGG" evidence="3">
    <location>
        <begin position="590"/>
        <end position="703"/>
    </location>
</feature>
<accession>A0A218XGX5</accession>
<name>A0A218XGX5_PUNGR</name>
<feature type="region of interest" description="Disordered" evidence="1">
    <location>
        <begin position="119"/>
        <end position="138"/>
    </location>
</feature>
<keyword evidence="2" id="KW-1133">Transmembrane helix</keyword>
<proteinExistence type="predicted"/>
<sequence length="753" mass="84823">MTQPSSARMDMSNRAGGLGIELLNQFNYKVWRTCIESYLVGEDLWDVVDGNDITSPEAEATANDEIRSSDAVKKWKRLNAKAEFALKRSISHSLFDHIIGCKSAHEIWKALDKLLNKGNEPPESQLAEPTLTQAHEEDPVRRYRPLRKAALTGDWEAAESIFNRDPNALMARITSWGETALHVAADVGRAEFIEKLVALMRPEALEIQDSVNKRTALHYAAIHGSLRIVKTLAAKNGRLMEITDQFGHTPLHDATYYFESKEVVWYLTLKMPDVPPPYTASPFFARTAAGELITKLVASRSYDICLHLLDKYPFLATATISNGAGMLHGLAYRPFEFPSGSKLGFCGSCIYRIIPVESHHKPRNSSPKSDLEDQRAKEPPTLLQSATSYLTQVMQWINGASLIAIEHLVPGIKHIKDEKFKHQCTQKMVEIACQQMSGWNEKDVSSFFAKLAIFYVAAQNGAVELIITCLQYFPHLICNNTSILEAAVLHRQEKVFNLFLGGTVTTNYLATTFDQQTQENFLHKVARLAPYPQLSSVSCPALQMQRELQWFKAVEKFLNPTQRATRNQKWETPREIFTTQHKELLRDAERWMKDTSNSCMVVSTLIATVVFAAAFTVPGGNVEDQGIPLFLKEKVFILFAVSDALGLFSSTTSILMFLSILTARYAEEDFLRPLPKRLILGFASLFLAIACMMVAFGATLYMVLSERFKWIFIPIIAITSIPVVLFVMLQLPLFIYMVQSTYGSGIFHPKRIW</sequence>
<dbReference type="PANTHER" id="PTHR24177">
    <property type="entry name" value="CASKIN"/>
    <property type="match status" value="1"/>
</dbReference>
<evidence type="ECO:0000259" key="3">
    <source>
        <dbReference type="Pfam" id="PF13962"/>
    </source>
</evidence>
<gene>
    <name evidence="4" type="ORF">CDL15_Pgr009295</name>
</gene>
<feature type="compositionally biased region" description="Basic and acidic residues" evidence="1">
    <location>
        <begin position="369"/>
        <end position="378"/>
    </location>
</feature>
<dbReference type="EMBL" id="MTKT01001802">
    <property type="protein sequence ID" value="OWM84048.1"/>
    <property type="molecule type" value="Genomic_DNA"/>
</dbReference>
<dbReference type="Gene3D" id="1.25.40.20">
    <property type="entry name" value="Ankyrin repeat-containing domain"/>
    <property type="match status" value="1"/>
</dbReference>
<keyword evidence="2" id="KW-0472">Membrane</keyword>
<reference evidence="5" key="1">
    <citation type="journal article" date="2017" name="Plant J.">
        <title>The pomegranate (Punica granatum L.) genome and the genomics of punicalagin biosynthesis.</title>
        <authorList>
            <person name="Qin G."/>
            <person name="Xu C."/>
            <person name="Ming R."/>
            <person name="Tang H."/>
            <person name="Guyot R."/>
            <person name="Kramer E.M."/>
            <person name="Hu Y."/>
            <person name="Yi X."/>
            <person name="Qi Y."/>
            <person name="Xu X."/>
            <person name="Gao Z."/>
            <person name="Pan H."/>
            <person name="Jian J."/>
            <person name="Tian Y."/>
            <person name="Yue Z."/>
            <person name="Xu Y."/>
        </authorList>
    </citation>
    <scope>NUCLEOTIDE SEQUENCE [LARGE SCALE GENOMIC DNA]</scope>
    <source>
        <strain evidence="5">cv. Dabenzi</strain>
    </source>
</reference>
<feature type="transmembrane region" description="Helical" evidence="2">
    <location>
        <begin position="637"/>
        <end position="666"/>
    </location>
</feature>